<dbReference type="InterPro" id="IPR044752">
    <property type="entry name" value="PIN-like_EXO1"/>
</dbReference>
<dbReference type="PANTHER" id="PTHR11081">
    <property type="entry name" value="FLAP ENDONUCLEASE FAMILY MEMBER"/>
    <property type="match status" value="1"/>
</dbReference>
<keyword evidence="12" id="KW-0479">Metal-binding</keyword>
<keyword evidence="4" id="KW-0255">Endonuclease</keyword>
<dbReference type="PRINTS" id="PR00853">
    <property type="entry name" value="XPGRADSUPER"/>
</dbReference>
<dbReference type="InterPro" id="IPR006086">
    <property type="entry name" value="XPG-I_dom"/>
</dbReference>
<dbReference type="GO" id="GO:0046872">
    <property type="term" value="F:metal ion binding"/>
    <property type="evidence" value="ECO:0007669"/>
    <property type="project" value="UniProtKB-UniRule"/>
</dbReference>
<dbReference type="InterPro" id="IPR006085">
    <property type="entry name" value="XPG_DNA_repair_N"/>
</dbReference>
<dbReference type="Gene3D" id="3.40.50.1010">
    <property type="entry name" value="5'-nuclease"/>
    <property type="match status" value="1"/>
</dbReference>
<feature type="region of interest" description="Disordered" evidence="13">
    <location>
        <begin position="395"/>
        <end position="451"/>
    </location>
</feature>
<keyword evidence="8 12" id="KW-0238">DNA-binding</keyword>
<dbReference type="SMART" id="SM00484">
    <property type="entry name" value="XPGI"/>
    <property type="match status" value="1"/>
</dbReference>
<evidence type="ECO:0000256" key="13">
    <source>
        <dbReference type="SAM" id="MobiDB-lite"/>
    </source>
</evidence>
<keyword evidence="10 12" id="KW-0234">DNA repair</keyword>
<proteinExistence type="inferred from homology"/>
<evidence type="ECO:0000256" key="1">
    <source>
        <dbReference type="ARBA" id="ARBA00004123"/>
    </source>
</evidence>
<dbReference type="PANTHER" id="PTHR11081:SF8">
    <property type="entry name" value="EXONUCLEASE 1"/>
    <property type="match status" value="1"/>
</dbReference>
<comment type="function">
    <text evidence="12">5'-&gt;3' double-stranded DNA exonuclease which may also possess a cryptic 3'-&gt;5' double-stranded DNA exonuclease activity. Functions in DNA mismatch repair.</text>
</comment>
<organism evidence="16 17">
    <name type="scientific">Babesia microti (strain RI)</name>
    <dbReference type="NCBI Taxonomy" id="1133968"/>
    <lineage>
        <taxon>Eukaryota</taxon>
        <taxon>Sar</taxon>
        <taxon>Alveolata</taxon>
        <taxon>Apicomplexa</taxon>
        <taxon>Aconoidasida</taxon>
        <taxon>Piroplasmida</taxon>
        <taxon>Babesiidae</taxon>
        <taxon>Babesia</taxon>
    </lineage>
</organism>
<comment type="similarity">
    <text evidence="12">Belongs to the XPG/RAD2 endonuclease family. EXO1 subfamily.</text>
</comment>
<keyword evidence="12" id="KW-0228">DNA excision</keyword>
<dbReference type="SMART" id="SM00485">
    <property type="entry name" value="XPGN"/>
    <property type="match status" value="1"/>
</dbReference>
<dbReference type="Proteomes" id="UP000002899">
    <property type="component" value="Chromosome III"/>
</dbReference>
<keyword evidence="12" id="KW-0267">Excision nuclease</keyword>
<dbReference type="Gene3D" id="1.10.150.20">
    <property type="entry name" value="5' to 3' exonuclease, C-terminal subdomain"/>
    <property type="match status" value="1"/>
</dbReference>
<dbReference type="InterPro" id="IPR006084">
    <property type="entry name" value="XPG/Rad2"/>
</dbReference>
<dbReference type="OrthoDB" id="26491at2759"/>
<sequence>MSCHVDLCCVVCGLIVEMGINKLLPFLKPLSKRVHIKGYSSCVAAIDAMCWIHRALVASASKHLIGEDSIAYLKFILSMLNLLILHGITPIMVFDGKELPAKEQENNKRRERRQQAKEEALRMYKSGKYDKGEFYRKCIQAITVTDEIIDRVIATCKHLNVQVIIAPFEADPQLAYLCRTGVANIAVSEDSDLLVYGCPRVLYKLGKDGYAEEVNIVTICHLPRQISPSYPRGPKPSGNIAMLKDFTPEMFATMCILSGSDYDNNAHIHGMGIVMAYKIVSKYKSIDAIMEFLETDSNWKDKLPQHLSIEQLTAKYRTALCIFMHHWVYDPEQKLICNISESRQIDTQFTSSEMQNIGDSDQGSDVIQVATGVINSKNKCPRNLTLRDDEKQIIDSAMGDPTKDNSNAKSSKDKGKEGENGDKGPSRKRIGIKNLFKSVESHKVKKNKTNK</sequence>
<comment type="cofactor">
    <cofactor evidence="12">
        <name>Mg(2+)</name>
        <dbReference type="ChEBI" id="CHEBI:18420"/>
    </cofactor>
    <text evidence="12">Binds 2 magnesium ions per subunit. They probably participate in the reaction catalyzed by the enzyme. May bind an additional third magnesium ion after substrate binding.</text>
</comment>
<evidence type="ECO:0000259" key="14">
    <source>
        <dbReference type="SMART" id="SM00484"/>
    </source>
</evidence>
<dbReference type="GO" id="GO:0003677">
    <property type="term" value="F:DNA binding"/>
    <property type="evidence" value="ECO:0007669"/>
    <property type="project" value="UniProtKB-UniRule"/>
</dbReference>
<dbReference type="Pfam" id="PF00752">
    <property type="entry name" value="XPG_N"/>
    <property type="match status" value="1"/>
</dbReference>
<evidence type="ECO:0000256" key="8">
    <source>
        <dbReference type="ARBA" id="ARBA00023125"/>
    </source>
</evidence>
<keyword evidence="11 12" id="KW-0539">Nucleus</keyword>
<evidence type="ECO:0000313" key="16">
    <source>
        <dbReference type="EMBL" id="SJK86477.1"/>
    </source>
</evidence>
<evidence type="ECO:0000256" key="11">
    <source>
        <dbReference type="ARBA" id="ARBA00023242"/>
    </source>
</evidence>
<feature type="domain" description="XPG-I" evidence="14">
    <location>
        <begin position="157"/>
        <end position="228"/>
    </location>
</feature>
<keyword evidence="2" id="KW-0597">Phosphoprotein</keyword>
<keyword evidence="5 12" id="KW-0227">DNA damage</keyword>
<dbReference type="RefSeq" id="XP_012649127.2">
    <property type="nucleotide sequence ID" value="XM_012793673.2"/>
</dbReference>
<evidence type="ECO:0000256" key="7">
    <source>
        <dbReference type="ARBA" id="ARBA00022839"/>
    </source>
</evidence>
<gene>
    <name evidence="16" type="ORF">BMR1_03g02580</name>
</gene>
<dbReference type="EC" id="3.1.-.-" evidence="12"/>
<comment type="subcellular location">
    <subcellularLocation>
        <location evidence="1 12">Nucleus</location>
    </subcellularLocation>
</comment>
<keyword evidence="12" id="KW-0460">Magnesium</keyword>
<reference evidence="16 17" key="3">
    <citation type="journal article" date="2016" name="Sci. Rep.">
        <title>Genome-wide diversity and gene expression profiling of Babesia microti isolates identify polymorphic genes that mediate host-pathogen interactions.</title>
        <authorList>
            <person name="Silva J.C."/>
            <person name="Cornillot E."/>
            <person name="McCracken C."/>
            <person name="Usmani-Brown S."/>
            <person name="Dwivedi A."/>
            <person name="Ifeonu O.O."/>
            <person name="Crabtree J."/>
            <person name="Gotia H.T."/>
            <person name="Virji A.Z."/>
            <person name="Reynes C."/>
            <person name="Colinge J."/>
            <person name="Kumar V."/>
            <person name="Lawres L."/>
            <person name="Pazzi J.E."/>
            <person name="Pablo J.V."/>
            <person name="Hung C."/>
            <person name="Brancato J."/>
            <person name="Kumari P."/>
            <person name="Orvis J."/>
            <person name="Tretina K."/>
            <person name="Chibucos M."/>
            <person name="Ott S."/>
            <person name="Sadzewicz L."/>
            <person name="Sengamalay N."/>
            <person name="Shetty A.C."/>
            <person name="Su Q."/>
            <person name="Tallon L."/>
            <person name="Fraser C.M."/>
            <person name="Frutos R."/>
            <person name="Molina D.M."/>
            <person name="Krause P.J."/>
            <person name="Ben Mamoun C."/>
        </authorList>
    </citation>
    <scope>NUCLEOTIDE SEQUENCE [LARGE SCALE GENOMIC DNA]</scope>
    <source>
        <strain evidence="16 17">RI</strain>
    </source>
</reference>
<evidence type="ECO:0000256" key="10">
    <source>
        <dbReference type="ARBA" id="ARBA00023204"/>
    </source>
</evidence>
<feature type="compositionally biased region" description="Basic and acidic residues" evidence="13">
    <location>
        <begin position="410"/>
        <end position="425"/>
    </location>
</feature>
<dbReference type="AlphaFoldDB" id="A0A1R4ABT4"/>
<evidence type="ECO:0000256" key="5">
    <source>
        <dbReference type="ARBA" id="ARBA00022763"/>
    </source>
</evidence>
<name>A0A1R4ABT4_BABMR</name>
<evidence type="ECO:0000256" key="2">
    <source>
        <dbReference type="ARBA" id="ARBA00022553"/>
    </source>
</evidence>
<dbReference type="InterPro" id="IPR036279">
    <property type="entry name" value="5-3_exonuclease_C_sf"/>
</dbReference>
<evidence type="ECO:0000256" key="6">
    <source>
        <dbReference type="ARBA" id="ARBA00022801"/>
    </source>
</evidence>
<keyword evidence="9" id="KW-0496">Mitochondrion</keyword>
<dbReference type="SUPFAM" id="SSF47807">
    <property type="entry name" value="5' to 3' exonuclease, C-terminal subdomain"/>
    <property type="match status" value="1"/>
</dbReference>
<dbReference type="VEuPathDB" id="PiroplasmaDB:BMR1_03g02580"/>
<keyword evidence="3 12" id="KW-0540">Nuclease</keyword>
<evidence type="ECO:0000313" key="17">
    <source>
        <dbReference type="Proteomes" id="UP000002899"/>
    </source>
</evidence>
<dbReference type="FunFam" id="3.40.50.1010:FF:000111">
    <property type="entry name" value="Exonuclease 1"/>
    <property type="match status" value="1"/>
</dbReference>
<evidence type="ECO:0000259" key="15">
    <source>
        <dbReference type="SMART" id="SM00485"/>
    </source>
</evidence>
<keyword evidence="7 12" id="KW-0269">Exonuclease</keyword>
<dbReference type="InterPro" id="IPR029060">
    <property type="entry name" value="PIN-like_dom_sf"/>
</dbReference>
<reference evidence="16 17" key="1">
    <citation type="journal article" date="2012" name="Nucleic Acids Res.">
        <title>Sequencing of the smallest Apicomplexan genome from the human pathogen Babesia microti.</title>
        <authorList>
            <person name="Cornillot E."/>
            <person name="Hadj-Kaddour K."/>
            <person name="Dassouli A."/>
            <person name="Noel B."/>
            <person name="Ranwez V."/>
            <person name="Vacherie B."/>
            <person name="Augagneur Y."/>
            <person name="Bres V."/>
            <person name="Duclos A."/>
            <person name="Randazzo S."/>
            <person name="Carcy B."/>
            <person name="Debierre-Grockiego F."/>
            <person name="Delbecq S."/>
            <person name="Moubri-Menage K."/>
            <person name="Shams-Eldin H."/>
            <person name="Usmani-Brown S."/>
            <person name="Bringaud F."/>
            <person name="Wincker P."/>
            <person name="Vivares C.P."/>
            <person name="Schwarz R.T."/>
            <person name="Schetters T.P."/>
            <person name="Krause P.J."/>
            <person name="Gorenflot A."/>
            <person name="Berry V."/>
            <person name="Barbe V."/>
            <person name="Ben Mamoun C."/>
        </authorList>
    </citation>
    <scope>NUCLEOTIDE SEQUENCE [LARGE SCALE GENOMIC DNA]</scope>
    <source>
        <strain evidence="16 17">RI</strain>
    </source>
</reference>
<dbReference type="Pfam" id="PF00867">
    <property type="entry name" value="XPG_I"/>
    <property type="match status" value="1"/>
</dbReference>
<protein>
    <recommendedName>
        <fullName evidence="12">Exonuclease 1</fullName>
        <ecNumber evidence="12">3.1.-.-</ecNumber>
    </recommendedName>
</protein>
<evidence type="ECO:0000256" key="9">
    <source>
        <dbReference type="ARBA" id="ARBA00023128"/>
    </source>
</evidence>
<dbReference type="GO" id="GO:0006281">
    <property type="term" value="P:DNA repair"/>
    <property type="evidence" value="ECO:0007669"/>
    <property type="project" value="UniProtKB-UniRule"/>
</dbReference>
<dbReference type="GO" id="GO:0005634">
    <property type="term" value="C:nucleus"/>
    <property type="evidence" value="ECO:0007669"/>
    <property type="project" value="UniProtKB-SubCell"/>
</dbReference>
<accession>A0A1R4ABT4</accession>
<keyword evidence="17" id="KW-1185">Reference proteome</keyword>
<dbReference type="CDD" id="cd09901">
    <property type="entry name" value="H3TH_FEN1-like"/>
    <property type="match status" value="1"/>
</dbReference>
<evidence type="ECO:0000256" key="3">
    <source>
        <dbReference type="ARBA" id="ARBA00022722"/>
    </source>
</evidence>
<dbReference type="GO" id="GO:0035312">
    <property type="term" value="F:5'-3' DNA exonuclease activity"/>
    <property type="evidence" value="ECO:0007669"/>
    <property type="project" value="UniProtKB-UniRule"/>
</dbReference>
<evidence type="ECO:0000256" key="12">
    <source>
        <dbReference type="RuleBase" id="RU910737"/>
    </source>
</evidence>
<evidence type="ECO:0000256" key="4">
    <source>
        <dbReference type="ARBA" id="ARBA00022759"/>
    </source>
</evidence>
<dbReference type="GeneID" id="24425158"/>
<feature type="domain" description="XPG N-terminal" evidence="15">
    <location>
        <begin position="18"/>
        <end position="116"/>
    </location>
</feature>
<dbReference type="GO" id="GO:0017108">
    <property type="term" value="F:5'-flap endonuclease activity"/>
    <property type="evidence" value="ECO:0007669"/>
    <property type="project" value="TreeGrafter"/>
</dbReference>
<dbReference type="KEGG" id="bmic:BMR1_03g02580"/>
<dbReference type="SUPFAM" id="SSF88723">
    <property type="entry name" value="PIN domain-like"/>
    <property type="match status" value="1"/>
</dbReference>
<reference evidence="16 17" key="2">
    <citation type="journal article" date="2013" name="PLoS ONE">
        <title>Whole genome mapping and re-organization of the nuclear and mitochondrial genomes of Babesia microti isolates.</title>
        <authorList>
            <person name="Cornillot E."/>
            <person name="Dassouli A."/>
            <person name="Garg A."/>
            <person name="Pachikara N."/>
            <person name="Randazzo S."/>
            <person name="Depoix D."/>
            <person name="Carcy B."/>
            <person name="Delbecq S."/>
            <person name="Frutos R."/>
            <person name="Silva J.C."/>
            <person name="Sutton R."/>
            <person name="Krause P.J."/>
            <person name="Mamoun C.B."/>
        </authorList>
    </citation>
    <scope>NUCLEOTIDE SEQUENCE [LARGE SCALE GENOMIC DNA]</scope>
    <source>
        <strain evidence="16 17">RI</strain>
    </source>
</reference>
<dbReference type="EMBL" id="LN871598">
    <property type="protein sequence ID" value="SJK86477.1"/>
    <property type="molecule type" value="Genomic_DNA"/>
</dbReference>
<dbReference type="CDD" id="cd09857">
    <property type="entry name" value="PIN_EXO1"/>
    <property type="match status" value="1"/>
</dbReference>
<keyword evidence="6 12" id="KW-0378">Hydrolase</keyword>